<keyword evidence="2" id="KW-1185">Reference proteome</keyword>
<dbReference type="Proteomes" id="UP001218218">
    <property type="component" value="Unassembled WGS sequence"/>
</dbReference>
<dbReference type="AlphaFoldDB" id="A0AAD6Z027"/>
<proteinExistence type="predicted"/>
<comment type="caution">
    <text evidence="1">The sequence shown here is derived from an EMBL/GenBank/DDBJ whole genome shotgun (WGS) entry which is preliminary data.</text>
</comment>
<dbReference type="Gene3D" id="3.40.50.300">
    <property type="entry name" value="P-loop containing nucleotide triphosphate hydrolases"/>
    <property type="match status" value="1"/>
</dbReference>
<dbReference type="InterPro" id="IPR027417">
    <property type="entry name" value="P-loop_NTPase"/>
</dbReference>
<reference evidence="1" key="1">
    <citation type="submission" date="2023-03" db="EMBL/GenBank/DDBJ databases">
        <title>Massive genome expansion in bonnet fungi (Mycena s.s.) driven by repeated elements and novel gene families across ecological guilds.</title>
        <authorList>
            <consortium name="Lawrence Berkeley National Laboratory"/>
            <person name="Harder C.B."/>
            <person name="Miyauchi S."/>
            <person name="Viragh M."/>
            <person name="Kuo A."/>
            <person name="Thoen E."/>
            <person name="Andreopoulos B."/>
            <person name="Lu D."/>
            <person name="Skrede I."/>
            <person name="Drula E."/>
            <person name="Henrissat B."/>
            <person name="Morin E."/>
            <person name="Kohler A."/>
            <person name="Barry K."/>
            <person name="LaButti K."/>
            <person name="Morin E."/>
            <person name="Salamov A."/>
            <person name="Lipzen A."/>
            <person name="Mereny Z."/>
            <person name="Hegedus B."/>
            <person name="Baldrian P."/>
            <person name="Stursova M."/>
            <person name="Weitz H."/>
            <person name="Taylor A."/>
            <person name="Grigoriev I.V."/>
            <person name="Nagy L.G."/>
            <person name="Martin F."/>
            <person name="Kauserud H."/>
        </authorList>
    </citation>
    <scope>NUCLEOTIDE SEQUENCE</scope>
    <source>
        <strain evidence="1">CBHHK002</strain>
    </source>
</reference>
<organism evidence="1 2">
    <name type="scientific">Mycena albidolilacea</name>
    <dbReference type="NCBI Taxonomy" id="1033008"/>
    <lineage>
        <taxon>Eukaryota</taxon>
        <taxon>Fungi</taxon>
        <taxon>Dikarya</taxon>
        <taxon>Basidiomycota</taxon>
        <taxon>Agaricomycotina</taxon>
        <taxon>Agaricomycetes</taxon>
        <taxon>Agaricomycetidae</taxon>
        <taxon>Agaricales</taxon>
        <taxon>Marasmiineae</taxon>
        <taxon>Mycenaceae</taxon>
        <taxon>Mycena</taxon>
    </lineage>
</organism>
<dbReference type="EMBL" id="JARIHO010000117">
    <property type="protein sequence ID" value="KAJ7302372.1"/>
    <property type="molecule type" value="Genomic_DNA"/>
</dbReference>
<evidence type="ECO:0000313" key="2">
    <source>
        <dbReference type="Proteomes" id="UP001218218"/>
    </source>
</evidence>
<sequence length="364" mass="40371">MATPCIRESLFGHPASAKRTLSVNHLHVQEYIRFQVLITQGTLYVKGGLPDPVPDPLSPNLQTVGKPKRGICQAIELVLAAIGKPEILARGHLFAACRLLVHDKLAGRSLAPLCIEYIGKPSFADISAETRCLEELSVQDPNPEPPLNPRKTSPVKYFDPTEAQLAGLHSMQQRPSRSRRLCRSFRVARPALPFRRLAASPRPVTNGEEDAAHRHLYNTFTWMGRAAFPLLVDAVTRLRPNGAYHAAFLRGLSGVGKSHLLAALVLCLRHQGKTVVYIPDCGNLIMCPVSYLASALLCAFPGENPEATQRRDEIRTLDSLDAIKRRCAAVRNNRSTGRDEFHFRFVVDQVDELDLTRERGGWKA</sequence>
<name>A0AAD6Z027_9AGAR</name>
<gene>
    <name evidence="1" type="ORF">DFH08DRAFT_989479</name>
</gene>
<evidence type="ECO:0000313" key="1">
    <source>
        <dbReference type="EMBL" id="KAJ7302372.1"/>
    </source>
</evidence>
<accession>A0AAD6Z027</accession>
<protein>
    <submittedName>
        <fullName evidence="1">Uncharacterized protein</fullName>
    </submittedName>
</protein>